<dbReference type="EMBL" id="FNBC01000014">
    <property type="protein sequence ID" value="SDE87389.1"/>
    <property type="molecule type" value="Genomic_DNA"/>
</dbReference>
<dbReference type="RefSeq" id="WP_093006990.1">
    <property type="nucleotide sequence ID" value="NZ_FNBC01000014.1"/>
</dbReference>
<evidence type="ECO:0000313" key="3">
    <source>
        <dbReference type="Proteomes" id="UP000199446"/>
    </source>
</evidence>
<dbReference type="OrthoDB" id="8968505at2"/>
<evidence type="ECO:0000313" key="2">
    <source>
        <dbReference type="EMBL" id="SDE87389.1"/>
    </source>
</evidence>
<accession>A0A1G7GH92</accession>
<dbReference type="STRING" id="482827.SAMN04488243_11418"/>
<proteinExistence type="inferred from homology"/>
<comment type="similarity">
    <text evidence="1">Belongs to the phD/YefM antitoxin family.</text>
</comment>
<protein>
    <submittedName>
        <fullName evidence="2">Prevent-host-death family protein</fullName>
    </submittedName>
</protein>
<gene>
    <name evidence="2" type="ORF">SAMN04488243_11418</name>
</gene>
<name>A0A1G7GH92_9DEIN</name>
<sequence length="76" mass="8807">MSMVMKVSKSYFKAHALELLRRVEATGEPLLLTHRGRPVLEVRPYREEDPREKLLGTLLRYEDPTEPTGEAWEVLA</sequence>
<evidence type="ECO:0000256" key="1">
    <source>
        <dbReference type="ARBA" id="ARBA00009981"/>
    </source>
</evidence>
<dbReference type="Gene3D" id="3.40.1620.10">
    <property type="entry name" value="YefM-like domain"/>
    <property type="match status" value="1"/>
</dbReference>
<dbReference type="Proteomes" id="UP000199446">
    <property type="component" value="Unassembled WGS sequence"/>
</dbReference>
<dbReference type="InterPro" id="IPR036165">
    <property type="entry name" value="YefM-like_sf"/>
</dbReference>
<dbReference type="AlphaFoldDB" id="A0A1G7GH92"/>
<dbReference type="NCBIfam" id="TIGR01552">
    <property type="entry name" value="phd_fam"/>
    <property type="match status" value="1"/>
</dbReference>
<dbReference type="SUPFAM" id="SSF143120">
    <property type="entry name" value="YefM-like"/>
    <property type="match status" value="1"/>
</dbReference>
<reference evidence="3" key="1">
    <citation type="submission" date="2016-10" db="EMBL/GenBank/DDBJ databases">
        <authorList>
            <person name="Varghese N."/>
            <person name="Submissions S."/>
        </authorList>
    </citation>
    <scope>NUCLEOTIDE SEQUENCE [LARGE SCALE GENOMIC DNA]</scope>
    <source>
        <strain evidence="3">CGMCC 1.6992</strain>
    </source>
</reference>
<organism evidence="2 3">
    <name type="scientific">Thermus arciformis</name>
    <dbReference type="NCBI Taxonomy" id="482827"/>
    <lineage>
        <taxon>Bacteria</taxon>
        <taxon>Thermotogati</taxon>
        <taxon>Deinococcota</taxon>
        <taxon>Deinococci</taxon>
        <taxon>Thermales</taxon>
        <taxon>Thermaceae</taxon>
        <taxon>Thermus</taxon>
    </lineage>
</organism>
<keyword evidence="3" id="KW-1185">Reference proteome</keyword>